<comment type="caution">
    <text evidence="3">The sequence shown here is derived from an EMBL/GenBank/DDBJ whole genome shotgun (WGS) entry which is preliminary data.</text>
</comment>
<dbReference type="Gene3D" id="1.20.141.10">
    <property type="entry name" value="Chitosanase, subunit A, domain 1"/>
    <property type="match status" value="1"/>
</dbReference>
<evidence type="ECO:0000259" key="2">
    <source>
        <dbReference type="Pfam" id="PF09374"/>
    </source>
</evidence>
<sequence length="168" mass="18729">MTFEKAIEYVGLEEGGFSLNKKDKGNYTPSGELKGTKYGISAKSYPNLDIKNLTWEKAQGIYLRDFWNKYSVNSFPPGIRLYLLDSIINHGPANGIKILQTAAGVKADGILGAVTLANGQKINAYDFAFARSDFYVGIVKRDISQLEFLKGWARRNLKILEISIREGI</sequence>
<evidence type="ECO:0000313" key="4">
    <source>
        <dbReference type="Proteomes" id="UP001139000"/>
    </source>
</evidence>
<keyword evidence="4" id="KW-1185">Reference proteome</keyword>
<dbReference type="EMBL" id="JAJTTC010000001">
    <property type="protein sequence ID" value="MCF0059920.1"/>
    <property type="molecule type" value="Genomic_DNA"/>
</dbReference>
<proteinExistence type="predicted"/>
<dbReference type="InterPro" id="IPR023346">
    <property type="entry name" value="Lysozyme-like_dom_sf"/>
</dbReference>
<dbReference type="AlphaFoldDB" id="A0A9X1TD47"/>
<dbReference type="RefSeq" id="WP_234652196.1">
    <property type="nucleotide sequence ID" value="NZ_CP094997.1"/>
</dbReference>
<name>A0A9X1TD47_9BACT</name>
<feature type="domain" description="Peptidoglycan binding" evidence="2">
    <location>
        <begin position="94"/>
        <end position="155"/>
    </location>
</feature>
<dbReference type="Pfam" id="PF09374">
    <property type="entry name" value="PG_binding_3"/>
    <property type="match status" value="1"/>
</dbReference>
<evidence type="ECO:0008006" key="5">
    <source>
        <dbReference type="Google" id="ProtNLM"/>
    </source>
</evidence>
<evidence type="ECO:0000259" key="1">
    <source>
        <dbReference type="Pfam" id="PF05838"/>
    </source>
</evidence>
<protein>
    <recommendedName>
        <fullName evidence="5">Peptidoglycan binding protein</fullName>
    </recommendedName>
</protein>
<dbReference type="SUPFAM" id="SSF53955">
    <property type="entry name" value="Lysozyme-like"/>
    <property type="match status" value="1"/>
</dbReference>
<accession>A0A9X1TD47</accession>
<feature type="domain" description="TtsA-like Glycoside hydrolase family 108" evidence="1">
    <location>
        <begin position="9"/>
        <end position="91"/>
    </location>
</feature>
<gene>
    <name evidence="3" type="ORF">LXM26_00335</name>
</gene>
<reference evidence="3" key="1">
    <citation type="submission" date="2021-12" db="EMBL/GenBank/DDBJ databases">
        <title>Novel species in genus Dyadobacter.</title>
        <authorList>
            <person name="Ma C."/>
        </authorList>
    </citation>
    <scope>NUCLEOTIDE SEQUENCE</scope>
    <source>
        <strain evidence="3">LJ419</strain>
    </source>
</reference>
<dbReference type="Pfam" id="PF05838">
    <property type="entry name" value="Glyco_hydro_108"/>
    <property type="match status" value="1"/>
</dbReference>
<dbReference type="InterPro" id="IPR008565">
    <property type="entry name" value="TtsA-like_GH18_dom"/>
</dbReference>
<organism evidence="3 4">
    <name type="scientific">Dyadobacter chenwenxiniae</name>
    <dbReference type="NCBI Taxonomy" id="2906456"/>
    <lineage>
        <taxon>Bacteria</taxon>
        <taxon>Pseudomonadati</taxon>
        <taxon>Bacteroidota</taxon>
        <taxon>Cytophagia</taxon>
        <taxon>Cytophagales</taxon>
        <taxon>Spirosomataceae</taxon>
        <taxon>Dyadobacter</taxon>
    </lineage>
</organism>
<evidence type="ECO:0000313" key="3">
    <source>
        <dbReference type="EMBL" id="MCF0059920.1"/>
    </source>
</evidence>
<dbReference type="InterPro" id="IPR018537">
    <property type="entry name" value="Peptidoglycan-bd_3"/>
</dbReference>
<dbReference type="Proteomes" id="UP001139000">
    <property type="component" value="Unassembled WGS sequence"/>
</dbReference>